<dbReference type="Proteomes" id="UP000183567">
    <property type="component" value="Unassembled WGS sequence"/>
</dbReference>
<dbReference type="EMBL" id="LVVM01000538">
    <property type="protein sequence ID" value="OJA20475.1"/>
    <property type="molecule type" value="Genomic_DNA"/>
</dbReference>
<protein>
    <submittedName>
        <fullName evidence="1">Uncharacterized protein</fullName>
    </submittedName>
</protein>
<reference evidence="1 2" key="1">
    <citation type="submission" date="2016-03" db="EMBL/GenBank/DDBJ databases">
        <title>Comparative genomics of the ectomycorrhizal sister species Rhizopogon vinicolor and Rhizopogon vesiculosus (Basidiomycota: Boletales) reveals a divergence of the mating type B locus.</title>
        <authorList>
            <person name="Mujic A.B."/>
            <person name="Kuo A."/>
            <person name="Tritt A."/>
            <person name="Lipzen A."/>
            <person name="Chen C."/>
            <person name="Johnson J."/>
            <person name="Sharma A."/>
            <person name="Barry K."/>
            <person name="Grigoriev I.V."/>
            <person name="Spatafora J.W."/>
        </authorList>
    </citation>
    <scope>NUCLEOTIDE SEQUENCE [LARGE SCALE GENOMIC DNA]</scope>
    <source>
        <strain evidence="1 2">AM-OR11-056</strain>
    </source>
</reference>
<proteinExistence type="predicted"/>
<accession>A0A1J8QKS0</accession>
<evidence type="ECO:0000313" key="1">
    <source>
        <dbReference type="EMBL" id="OJA20475.1"/>
    </source>
</evidence>
<dbReference type="AlphaFoldDB" id="A0A1J8QKS0"/>
<name>A0A1J8QKS0_9AGAM</name>
<evidence type="ECO:0000313" key="2">
    <source>
        <dbReference type="Proteomes" id="UP000183567"/>
    </source>
</evidence>
<comment type="caution">
    <text evidence="1">The sequence shown here is derived from an EMBL/GenBank/DDBJ whole genome shotgun (WGS) entry which is preliminary data.</text>
</comment>
<keyword evidence="2" id="KW-1185">Reference proteome</keyword>
<sequence>MCSEEYGYNDSSIEMNQQDTEVHAITDQQCDFASIDLVQRRLNQRHLQMYVHTRLLSLEHSVQGFS</sequence>
<gene>
    <name evidence="1" type="ORF">AZE42_04904</name>
</gene>
<organism evidence="1 2">
    <name type="scientific">Rhizopogon vesiculosus</name>
    <dbReference type="NCBI Taxonomy" id="180088"/>
    <lineage>
        <taxon>Eukaryota</taxon>
        <taxon>Fungi</taxon>
        <taxon>Dikarya</taxon>
        <taxon>Basidiomycota</taxon>
        <taxon>Agaricomycotina</taxon>
        <taxon>Agaricomycetes</taxon>
        <taxon>Agaricomycetidae</taxon>
        <taxon>Boletales</taxon>
        <taxon>Suillineae</taxon>
        <taxon>Rhizopogonaceae</taxon>
        <taxon>Rhizopogon</taxon>
    </lineage>
</organism>